<dbReference type="InterPro" id="IPR034256">
    <property type="entry name" value="ALKBH8_RRM"/>
</dbReference>
<evidence type="ECO:0000313" key="15">
    <source>
        <dbReference type="Proteomes" id="UP000694846"/>
    </source>
</evidence>
<proteinExistence type="inferred from homology"/>
<dbReference type="Pfam" id="PF00076">
    <property type="entry name" value="RRM_1"/>
    <property type="match status" value="1"/>
</dbReference>
<dbReference type="Gene3D" id="2.60.120.590">
    <property type="entry name" value="Alpha-ketoglutarate-dependent dioxygenase AlkB-like"/>
    <property type="match status" value="1"/>
</dbReference>
<reference evidence="16" key="1">
    <citation type="submission" date="2025-08" db="UniProtKB">
        <authorList>
            <consortium name="RefSeq"/>
        </authorList>
    </citation>
    <scope>IDENTIFICATION</scope>
    <source>
        <tissue evidence="16">Whole body</tissue>
    </source>
</reference>
<evidence type="ECO:0000259" key="11">
    <source>
        <dbReference type="PROSITE" id="PS50076"/>
    </source>
</evidence>
<gene>
    <name evidence="16" type="primary">LOC112684032</name>
</gene>
<keyword evidence="15" id="KW-1185">Reference proteome</keyword>
<dbReference type="InterPro" id="IPR036869">
    <property type="entry name" value="J_dom_sf"/>
</dbReference>
<dbReference type="InterPro" id="IPR032857">
    <property type="entry name" value="ALKBH4"/>
</dbReference>
<dbReference type="PANTHER" id="PTHR12463">
    <property type="entry name" value="OXYGENASE-RELATED"/>
    <property type="match status" value="1"/>
</dbReference>
<dbReference type="Proteomes" id="UP000694846">
    <property type="component" value="Unplaced"/>
</dbReference>
<dbReference type="OrthoDB" id="271595at2759"/>
<feature type="domain" description="DPH-type MB" evidence="13">
    <location>
        <begin position="386"/>
        <end position="446"/>
    </location>
</feature>
<dbReference type="InterPro" id="IPR035979">
    <property type="entry name" value="RBD_domain_sf"/>
</dbReference>
<dbReference type="Gene3D" id="1.10.287.110">
    <property type="entry name" value="DnaJ domain"/>
    <property type="match status" value="1"/>
</dbReference>
<dbReference type="AlphaFoldDB" id="A0A8B8FKH4"/>
<dbReference type="GeneID" id="112684032"/>
<dbReference type="SUPFAM" id="SSF46565">
    <property type="entry name" value="Chaperone J-domain"/>
    <property type="match status" value="1"/>
</dbReference>
<keyword evidence="8 10" id="KW-0694">RNA-binding</keyword>
<keyword evidence="9" id="KW-0408">Iron</keyword>
<dbReference type="GO" id="GO:0070988">
    <property type="term" value="P:demethylation"/>
    <property type="evidence" value="ECO:0007669"/>
    <property type="project" value="InterPro"/>
</dbReference>
<feature type="domain" description="Fe2OG dioxygenase" evidence="14">
    <location>
        <begin position="196"/>
        <end position="300"/>
    </location>
</feature>
<dbReference type="InterPro" id="IPR037151">
    <property type="entry name" value="AlkB-like_sf"/>
</dbReference>
<dbReference type="Gene3D" id="3.10.660.10">
    <property type="entry name" value="DPH Zinc finger"/>
    <property type="match status" value="1"/>
</dbReference>
<comment type="subcellular location">
    <subcellularLocation>
        <location evidence="2">Cytoplasm</location>
    </subcellularLocation>
</comment>
<dbReference type="Pfam" id="PF05207">
    <property type="entry name" value="Zn_ribbon_CSL"/>
    <property type="match status" value="1"/>
</dbReference>
<evidence type="ECO:0000256" key="6">
    <source>
        <dbReference type="ARBA" id="ARBA00022691"/>
    </source>
</evidence>
<dbReference type="InterPro" id="IPR005123">
    <property type="entry name" value="Oxoglu/Fe-dep_dioxygenase_dom"/>
</dbReference>
<dbReference type="SUPFAM" id="SSF51197">
    <property type="entry name" value="Clavaminate synthase-like"/>
    <property type="match status" value="1"/>
</dbReference>
<dbReference type="InterPro" id="IPR027450">
    <property type="entry name" value="AlkB-like"/>
</dbReference>
<evidence type="ECO:0000256" key="9">
    <source>
        <dbReference type="ARBA" id="ARBA00023004"/>
    </source>
</evidence>
<evidence type="ECO:0000256" key="10">
    <source>
        <dbReference type="PROSITE-ProRule" id="PRU00176"/>
    </source>
</evidence>
<evidence type="ECO:0000259" key="13">
    <source>
        <dbReference type="PROSITE" id="PS51074"/>
    </source>
</evidence>
<dbReference type="RefSeq" id="XP_025411117.1">
    <property type="nucleotide sequence ID" value="XM_025555332.1"/>
</dbReference>
<dbReference type="GO" id="GO:0032451">
    <property type="term" value="F:demethylase activity"/>
    <property type="evidence" value="ECO:0007669"/>
    <property type="project" value="TreeGrafter"/>
</dbReference>
<evidence type="ECO:0000256" key="5">
    <source>
        <dbReference type="ARBA" id="ARBA00022490"/>
    </source>
</evidence>
<evidence type="ECO:0000259" key="12">
    <source>
        <dbReference type="PROSITE" id="PS50102"/>
    </source>
</evidence>
<evidence type="ECO:0000259" key="14">
    <source>
        <dbReference type="PROSITE" id="PS51471"/>
    </source>
</evidence>
<dbReference type="Pfam" id="PF00226">
    <property type="entry name" value="DnaJ"/>
    <property type="match status" value="1"/>
</dbReference>
<keyword evidence="7" id="KW-0479">Metal-binding</keyword>
<feature type="domain" description="RRM" evidence="12">
    <location>
        <begin position="30"/>
        <end position="107"/>
    </location>
</feature>
<dbReference type="InterPro" id="IPR007872">
    <property type="entry name" value="DPH_MB_dom"/>
</dbReference>
<accession>A0A8B8FKH4</accession>
<protein>
    <submittedName>
        <fullName evidence="16">Alkylated DNA repair protein alkB homolog 8-like isoform X1</fullName>
    </submittedName>
</protein>
<dbReference type="PROSITE" id="PS50076">
    <property type="entry name" value="DNAJ_2"/>
    <property type="match status" value="1"/>
</dbReference>
<dbReference type="PRINTS" id="PR00625">
    <property type="entry name" value="JDOMAIN"/>
</dbReference>
<dbReference type="SUPFAM" id="SSF144217">
    <property type="entry name" value="CSL zinc finger"/>
    <property type="match status" value="1"/>
</dbReference>
<evidence type="ECO:0000256" key="7">
    <source>
        <dbReference type="ARBA" id="ARBA00022723"/>
    </source>
</evidence>
<dbReference type="SUPFAM" id="SSF54928">
    <property type="entry name" value="RNA-binding domain, RBD"/>
    <property type="match status" value="1"/>
</dbReference>
<dbReference type="CDD" id="cd06257">
    <property type="entry name" value="DnaJ"/>
    <property type="match status" value="1"/>
</dbReference>
<dbReference type="FunFam" id="3.30.70.330:FF:000570">
    <property type="entry name" value="ALKylated DNA repair protein AlkB homolog"/>
    <property type="match status" value="1"/>
</dbReference>
<dbReference type="Pfam" id="PF13532">
    <property type="entry name" value="2OG-FeII_Oxy_2"/>
    <property type="match status" value="1"/>
</dbReference>
<dbReference type="SMART" id="SM00271">
    <property type="entry name" value="DnaJ"/>
    <property type="match status" value="1"/>
</dbReference>
<dbReference type="InterPro" id="IPR001623">
    <property type="entry name" value="DnaJ_domain"/>
</dbReference>
<dbReference type="GO" id="GO:0005737">
    <property type="term" value="C:cytoplasm"/>
    <property type="evidence" value="ECO:0007669"/>
    <property type="project" value="UniProtKB-SubCell"/>
</dbReference>
<evidence type="ECO:0000256" key="8">
    <source>
        <dbReference type="ARBA" id="ARBA00022884"/>
    </source>
</evidence>
<dbReference type="GO" id="GO:0016491">
    <property type="term" value="F:oxidoreductase activity"/>
    <property type="evidence" value="ECO:0007669"/>
    <property type="project" value="TreeGrafter"/>
</dbReference>
<evidence type="ECO:0000256" key="2">
    <source>
        <dbReference type="ARBA" id="ARBA00004496"/>
    </source>
</evidence>
<feature type="domain" description="J" evidence="11">
    <location>
        <begin position="311"/>
        <end position="375"/>
    </location>
</feature>
<evidence type="ECO:0000256" key="3">
    <source>
        <dbReference type="ARBA" id="ARBA00006169"/>
    </source>
</evidence>
<dbReference type="PROSITE" id="PS50102">
    <property type="entry name" value="RRM"/>
    <property type="match status" value="1"/>
</dbReference>
<keyword evidence="5" id="KW-0963">Cytoplasm</keyword>
<organism evidence="15 16">
    <name type="scientific">Sipha flava</name>
    <name type="common">yellow sugarcane aphid</name>
    <dbReference type="NCBI Taxonomy" id="143950"/>
    <lineage>
        <taxon>Eukaryota</taxon>
        <taxon>Metazoa</taxon>
        <taxon>Ecdysozoa</taxon>
        <taxon>Arthropoda</taxon>
        <taxon>Hexapoda</taxon>
        <taxon>Insecta</taxon>
        <taxon>Pterygota</taxon>
        <taxon>Neoptera</taxon>
        <taxon>Paraneoptera</taxon>
        <taxon>Hemiptera</taxon>
        <taxon>Sternorrhyncha</taxon>
        <taxon>Aphidomorpha</taxon>
        <taxon>Aphidoidea</taxon>
        <taxon>Aphididae</taxon>
        <taxon>Sipha</taxon>
    </lineage>
</organism>
<keyword evidence="6" id="KW-0949">S-adenosyl-L-methionine</keyword>
<dbReference type="InterPro" id="IPR036671">
    <property type="entry name" value="DPH_MB_sf"/>
</dbReference>
<evidence type="ECO:0000256" key="4">
    <source>
        <dbReference type="ARBA" id="ARBA00007879"/>
    </source>
</evidence>
<dbReference type="Gene3D" id="3.30.70.330">
    <property type="match status" value="1"/>
</dbReference>
<dbReference type="PROSITE" id="PS51074">
    <property type="entry name" value="DPH_MB"/>
    <property type="match status" value="1"/>
</dbReference>
<name>A0A8B8FKH4_9HEMI</name>
<comment type="similarity">
    <text evidence="3">Belongs to the DPH4 family.</text>
</comment>
<evidence type="ECO:0000256" key="1">
    <source>
        <dbReference type="ARBA" id="ARBA00001954"/>
    </source>
</evidence>
<dbReference type="InterPro" id="IPR000504">
    <property type="entry name" value="RRM_dom"/>
</dbReference>
<comment type="similarity">
    <text evidence="4">Belongs to the alkB family.</text>
</comment>
<dbReference type="CDD" id="cd12431">
    <property type="entry name" value="RRM_ALKBH8"/>
    <property type="match status" value="1"/>
</dbReference>
<dbReference type="GO" id="GO:0003723">
    <property type="term" value="F:RNA binding"/>
    <property type="evidence" value="ECO:0007669"/>
    <property type="project" value="UniProtKB-UniRule"/>
</dbReference>
<comment type="cofactor">
    <cofactor evidence="1">
        <name>Fe(2+)</name>
        <dbReference type="ChEBI" id="CHEBI:29033"/>
    </cofactor>
</comment>
<dbReference type="InterPro" id="IPR012677">
    <property type="entry name" value="Nucleotide-bd_a/b_plait_sf"/>
</dbReference>
<dbReference type="GO" id="GO:0046872">
    <property type="term" value="F:metal ion binding"/>
    <property type="evidence" value="ECO:0007669"/>
    <property type="project" value="UniProtKB-KW"/>
</dbReference>
<dbReference type="PROSITE" id="PS51471">
    <property type="entry name" value="FE2OG_OXY"/>
    <property type="match status" value="1"/>
</dbReference>
<evidence type="ECO:0000313" key="16">
    <source>
        <dbReference type="RefSeq" id="XP_025411117.1"/>
    </source>
</evidence>
<dbReference type="PANTHER" id="PTHR12463:SF1">
    <property type="entry name" value="2-OXOGLUTARATE AND FE-DEPENDENT OXYGENASE FAMILY PROTEIN"/>
    <property type="match status" value="1"/>
</dbReference>
<sequence>MTQKLHKKQLKYESILKNDTDIEASSCPTMNLMVCNYGLVNGLSRKDVLQVFSHYGQVEHIVMLPFKSYCFVCFANIQEAVCAYNNINGKMNTLPDQTTFYLIYTNSVPKVVEIASELPSGLKIIDNFITDEEESLILQYFKENWSESSSMKHRQVKHYGYAFDYDNNGVRHDMCDPIPKEFEFILNAINLHLKWCPNQITVNKYLPGQGIPSHIDTHGVFDDYILSLSLNSDIIMEFRKGNYHNSILLKSKSLLIMSGESRLDWTHGITPRKFDMFNSVDGPDIMRRGNRISVTFRRVVQNYENIEIKKNLYEILGCDKTTSFKILKENYRKLLVKLHPDKSISSSTTAACAELNEAWNVLKDPNSKKVYDEKIEQCDIDTVVTIFETLIVTELENNEDDDTMSYRCRCGGLFLVPKSMIHNVSNVEPILFPCDDCSLFIEVILPNTSLS</sequence>